<dbReference type="PANTHER" id="PTHR31225:SF9">
    <property type="entry name" value="TERPENE SYNTHASE 10"/>
    <property type="match status" value="1"/>
</dbReference>
<reference evidence="7 8" key="1">
    <citation type="journal article" date="2018" name="PLoS Genet.">
        <title>Population sequencing reveals clonal diversity and ancestral inbreeding in the grapevine cultivar Chardonnay.</title>
        <authorList>
            <person name="Roach M.J."/>
            <person name="Johnson D.L."/>
            <person name="Bohlmann J."/>
            <person name="van Vuuren H.J."/>
            <person name="Jones S.J."/>
            <person name="Pretorius I.S."/>
            <person name="Schmidt S.A."/>
            <person name="Borneman A.R."/>
        </authorList>
    </citation>
    <scope>NUCLEOTIDE SEQUENCE [LARGE SCALE GENOMIC DNA]</scope>
    <source>
        <strain evidence="8">cv. Chardonnay</strain>
        <tissue evidence="7">Leaf</tissue>
    </source>
</reference>
<dbReference type="InterPro" id="IPR050148">
    <property type="entry name" value="Terpene_synthase-like"/>
</dbReference>
<dbReference type="InterPro" id="IPR008949">
    <property type="entry name" value="Isoprenoid_synthase_dom_sf"/>
</dbReference>
<dbReference type="FunFam" id="1.50.10.130:FF:000001">
    <property type="entry name" value="Isoprene synthase, chloroplastic"/>
    <property type="match status" value="1"/>
</dbReference>
<comment type="cofactor">
    <cofactor evidence="1">
        <name>Mg(2+)</name>
        <dbReference type="ChEBI" id="CHEBI:18420"/>
    </cofactor>
</comment>
<dbReference type="PANTHER" id="PTHR31225">
    <property type="entry name" value="OS04G0344100 PROTEIN-RELATED"/>
    <property type="match status" value="1"/>
</dbReference>
<dbReference type="Gene3D" id="1.50.10.130">
    <property type="entry name" value="Terpene synthase, N-terminal domain"/>
    <property type="match status" value="1"/>
</dbReference>
<evidence type="ECO:0000256" key="2">
    <source>
        <dbReference type="ARBA" id="ARBA00022723"/>
    </source>
</evidence>
<name>A0A438CHK8_VITVI</name>
<dbReference type="InterPro" id="IPR001906">
    <property type="entry name" value="Terpene_synth_N"/>
</dbReference>
<proteinExistence type="predicted"/>
<gene>
    <name evidence="7" type="primary">ATESY_23</name>
    <name evidence="7" type="ORF">CK203_099572</name>
</gene>
<dbReference type="SUPFAM" id="SSF48239">
    <property type="entry name" value="Terpenoid cyclases/Protein prenyltransferases"/>
    <property type="match status" value="1"/>
</dbReference>
<dbReference type="EMBL" id="QGNW01002222">
    <property type="protein sequence ID" value="RVW22702.1"/>
    <property type="molecule type" value="Genomic_DNA"/>
</dbReference>
<keyword evidence="4" id="KW-0456">Lyase</keyword>
<dbReference type="SFLD" id="SFLDS00005">
    <property type="entry name" value="Isoprenoid_Synthase_Type_I"/>
    <property type="match status" value="1"/>
</dbReference>
<accession>A0A438CHK8</accession>
<dbReference type="GO" id="GO:0000287">
    <property type="term" value="F:magnesium ion binding"/>
    <property type="evidence" value="ECO:0007669"/>
    <property type="project" value="InterPro"/>
</dbReference>
<dbReference type="Pfam" id="PF03936">
    <property type="entry name" value="Terpene_synth_C"/>
    <property type="match status" value="1"/>
</dbReference>
<evidence type="ECO:0000259" key="5">
    <source>
        <dbReference type="Pfam" id="PF01397"/>
    </source>
</evidence>
<feature type="domain" description="Terpene synthase N-terminal" evidence="5">
    <location>
        <begin position="58"/>
        <end position="234"/>
    </location>
</feature>
<dbReference type="CDD" id="cd00684">
    <property type="entry name" value="Terpene_cyclase_plant_C1"/>
    <property type="match status" value="1"/>
</dbReference>
<evidence type="ECO:0000259" key="6">
    <source>
        <dbReference type="Pfam" id="PF03936"/>
    </source>
</evidence>
<comment type="caution">
    <text evidence="7">The sequence shown here is derived from an EMBL/GenBank/DDBJ whole genome shotgun (WGS) entry which is preliminary data.</text>
</comment>
<evidence type="ECO:0000256" key="4">
    <source>
        <dbReference type="ARBA" id="ARBA00023239"/>
    </source>
</evidence>
<dbReference type="InterPro" id="IPR008930">
    <property type="entry name" value="Terpenoid_cyclase/PrenylTrfase"/>
</dbReference>
<feature type="domain" description="Terpene synthase metal-binding" evidence="6">
    <location>
        <begin position="293"/>
        <end position="489"/>
    </location>
</feature>
<dbReference type="FunFam" id="1.10.600.10:FF:000007">
    <property type="entry name" value="Isoprene synthase, chloroplastic"/>
    <property type="match status" value="1"/>
</dbReference>
<dbReference type="SFLD" id="SFLDG01014">
    <property type="entry name" value="Terpene_Cyclase_Like_1_N-term"/>
    <property type="match status" value="1"/>
</dbReference>
<dbReference type="GO" id="GO:0016102">
    <property type="term" value="P:diterpenoid biosynthetic process"/>
    <property type="evidence" value="ECO:0007669"/>
    <property type="project" value="InterPro"/>
</dbReference>
<dbReference type="InterPro" id="IPR005630">
    <property type="entry name" value="Terpene_synthase_metal-bd"/>
</dbReference>
<dbReference type="InterPro" id="IPR036965">
    <property type="entry name" value="Terpene_synth_N_sf"/>
</dbReference>
<evidence type="ECO:0000256" key="1">
    <source>
        <dbReference type="ARBA" id="ARBA00001946"/>
    </source>
</evidence>
<dbReference type="AlphaFoldDB" id="A0A438CHK8"/>
<organism evidence="7 8">
    <name type="scientific">Vitis vinifera</name>
    <name type="common">Grape</name>
    <dbReference type="NCBI Taxonomy" id="29760"/>
    <lineage>
        <taxon>Eukaryota</taxon>
        <taxon>Viridiplantae</taxon>
        <taxon>Streptophyta</taxon>
        <taxon>Embryophyta</taxon>
        <taxon>Tracheophyta</taxon>
        <taxon>Spermatophyta</taxon>
        <taxon>Magnoliopsida</taxon>
        <taxon>eudicotyledons</taxon>
        <taxon>Gunneridae</taxon>
        <taxon>Pentapetalae</taxon>
        <taxon>rosids</taxon>
        <taxon>Vitales</taxon>
        <taxon>Vitaceae</taxon>
        <taxon>Viteae</taxon>
        <taxon>Vitis</taxon>
    </lineage>
</organism>
<keyword evidence="2" id="KW-0479">Metal-binding</keyword>
<dbReference type="InterPro" id="IPR044814">
    <property type="entry name" value="Terpene_cyclase_plant_C1"/>
</dbReference>
<dbReference type="Pfam" id="PF01397">
    <property type="entry name" value="Terpene_synth"/>
    <property type="match status" value="1"/>
</dbReference>
<evidence type="ECO:0000313" key="7">
    <source>
        <dbReference type="EMBL" id="RVW22702.1"/>
    </source>
</evidence>
<keyword evidence="3" id="KW-0460">Magnesium</keyword>
<evidence type="ECO:0000256" key="3">
    <source>
        <dbReference type="ARBA" id="ARBA00022842"/>
    </source>
</evidence>
<evidence type="ECO:0000313" key="8">
    <source>
        <dbReference type="Proteomes" id="UP000288805"/>
    </source>
</evidence>
<dbReference type="SUPFAM" id="SSF48576">
    <property type="entry name" value="Terpenoid synthases"/>
    <property type="match status" value="1"/>
</dbReference>
<protein>
    <submittedName>
        <fullName evidence="7">(-)-alpha-terpineol synthase</fullName>
    </submittedName>
</protein>
<dbReference type="SFLD" id="SFLDG01019">
    <property type="entry name" value="Terpene_Cyclase_Like_1_C_Termi"/>
    <property type="match status" value="1"/>
</dbReference>
<dbReference type="Proteomes" id="UP000288805">
    <property type="component" value="Unassembled WGS sequence"/>
</dbReference>
<dbReference type="InterPro" id="IPR034741">
    <property type="entry name" value="Terpene_cyclase-like_1_C"/>
</dbReference>
<sequence length="539" mass="63130">MALSMLASIPNLITHTRLPIITKSSSCKASPRGIKVKIGNSNCEEITVRRTANYQPTIWDYDYVRSLRSDYVVGETYTRRLDKLKRDVKPMLGKVKKPLDQLELIDVLQRLGIYYHFKDEIKRILNSIYNQYNRHEEWQKDDLYTTALEFRLLRQHGYDVPQDVFSRFKDETGSFKACLCEDIKGLLCLYEASYLCVQGESTLEQARDFAHRHLGKGLEQNIDQNLAIEVNHALELPLHWRMPRLEARWFIDVYEKRQDMNPILLEFAKLDFNMVQATHQEDLRHMSSWWRSTRLGEKLKFARDRLMENFLWTVGEIFEPQYGYYRRMSTKVNTLITIIDDVYDVYGTLDELELFTDAVDRWDINAMDPLPDYIKLCFLALYNSTNEMAYDALKEHGLHIIFYLRKAWADLCKSYLLEAKWYYSGYTPSLQEYISNSWISISGPVILVHAYFLVANPITKEALQSLERYHNIIRWSSMILRLSDDLGTSLSPFPETFIGIAMNLARMGQFMYQHGDGHGIEYGETEDRVLSLLVEPVPA</sequence>
<dbReference type="Gene3D" id="1.10.600.10">
    <property type="entry name" value="Farnesyl Diphosphate Synthase"/>
    <property type="match status" value="2"/>
</dbReference>
<dbReference type="GO" id="GO:0010333">
    <property type="term" value="F:terpene synthase activity"/>
    <property type="evidence" value="ECO:0007669"/>
    <property type="project" value="InterPro"/>
</dbReference>